<dbReference type="Gene3D" id="3.40.50.150">
    <property type="entry name" value="Vaccinia Virus protein VP39"/>
    <property type="match status" value="1"/>
</dbReference>
<proteinExistence type="predicted"/>
<evidence type="ECO:0000259" key="1">
    <source>
        <dbReference type="Pfam" id="PF05050"/>
    </source>
</evidence>
<keyword evidence="2" id="KW-0489">Methyltransferase</keyword>
<dbReference type="GO" id="GO:0008168">
    <property type="term" value="F:methyltransferase activity"/>
    <property type="evidence" value="ECO:0007669"/>
    <property type="project" value="UniProtKB-KW"/>
</dbReference>
<feature type="domain" description="Methyltransferase FkbM" evidence="1">
    <location>
        <begin position="61"/>
        <end position="226"/>
    </location>
</feature>
<gene>
    <name evidence="2" type="ORF">EQG68_06150</name>
</gene>
<accession>A0A4Q1KUI0</accession>
<reference evidence="3" key="1">
    <citation type="submission" date="2019-01" db="EMBL/GenBank/DDBJ databases">
        <title>Cytophagaceae bacterium strain CAR-16.</title>
        <authorList>
            <person name="Chen W.-M."/>
        </authorList>
    </citation>
    <scope>NUCLEOTIDE SEQUENCE [LARGE SCALE GENOMIC DNA]</scope>
    <source>
        <strain evidence="3">ICH-30</strain>
    </source>
</reference>
<comment type="caution">
    <text evidence="2">The sequence shown here is derived from an EMBL/GenBank/DDBJ whole genome shotgun (WGS) entry which is preliminary data.</text>
</comment>
<sequence length="276" mass="30964">MKLKKIKNILSYYIRKEKLYNKVDFCGVKLKVLPNSIRKKIDKDDAWYFALAKNSENVFDLGCNIGYNSLIAAIQNKNKNILLVDPNPEVLAKAAQNMIYNGFGLKSKFISAFIGEKDGEKINFYTVGSGAAGSMYSSHATTAAAINSFSEVEKITIDTLVNKVGFSPDLIKIDVEGAEYLAVLGAKDTAAKQKTKFFIEMHSLKELPMKENAQCIINWCKENNYKAYYLAQSIQITDSEIVAKRGKCHFLLLPFNEDYPTYLKMIKEGDALPTNC</sequence>
<keyword evidence="2" id="KW-0808">Transferase</keyword>
<evidence type="ECO:0000313" key="2">
    <source>
        <dbReference type="EMBL" id="RXR33069.1"/>
    </source>
</evidence>
<protein>
    <submittedName>
        <fullName evidence="2">FkbM family methyltransferase</fullName>
    </submittedName>
</protein>
<dbReference type="CDD" id="cd02440">
    <property type="entry name" value="AdoMet_MTases"/>
    <property type="match status" value="1"/>
</dbReference>
<dbReference type="OrthoDB" id="9812600at2"/>
<dbReference type="RefSeq" id="WP_129463913.1">
    <property type="nucleotide sequence ID" value="NZ_SBKQ01000005.1"/>
</dbReference>
<dbReference type="AlphaFoldDB" id="A0A4Q1KUI0"/>
<organism evidence="2 3">
    <name type="scientific">Flavobacterium piscinae</name>
    <dbReference type="NCBI Taxonomy" id="2506424"/>
    <lineage>
        <taxon>Bacteria</taxon>
        <taxon>Pseudomonadati</taxon>
        <taxon>Bacteroidota</taxon>
        <taxon>Flavobacteriia</taxon>
        <taxon>Flavobacteriales</taxon>
        <taxon>Flavobacteriaceae</taxon>
        <taxon>Flavobacterium</taxon>
    </lineage>
</organism>
<dbReference type="InterPro" id="IPR029063">
    <property type="entry name" value="SAM-dependent_MTases_sf"/>
</dbReference>
<dbReference type="Pfam" id="PF05050">
    <property type="entry name" value="Methyltransf_21"/>
    <property type="match status" value="1"/>
</dbReference>
<evidence type="ECO:0000313" key="3">
    <source>
        <dbReference type="Proteomes" id="UP000289734"/>
    </source>
</evidence>
<dbReference type="InterPro" id="IPR006342">
    <property type="entry name" value="FkbM_mtfrase"/>
</dbReference>
<dbReference type="Proteomes" id="UP000289734">
    <property type="component" value="Unassembled WGS sequence"/>
</dbReference>
<keyword evidence="3" id="KW-1185">Reference proteome</keyword>
<name>A0A4Q1KUI0_9FLAO</name>
<dbReference type="NCBIfam" id="TIGR01444">
    <property type="entry name" value="fkbM_fam"/>
    <property type="match status" value="1"/>
</dbReference>
<dbReference type="InterPro" id="IPR052514">
    <property type="entry name" value="SAM-dependent_MTase"/>
</dbReference>
<dbReference type="SUPFAM" id="SSF53335">
    <property type="entry name" value="S-adenosyl-L-methionine-dependent methyltransferases"/>
    <property type="match status" value="1"/>
</dbReference>
<dbReference type="GO" id="GO:0032259">
    <property type="term" value="P:methylation"/>
    <property type="evidence" value="ECO:0007669"/>
    <property type="project" value="UniProtKB-KW"/>
</dbReference>
<dbReference type="EMBL" id="SBKQ01000005">
    <property type="protein sequence ID" value="RXR33069.1"/>
    <property type="molecule type" value="Genomic_DNA"/>
</dbReference>
<dbReference type="PANTHER" id="PTHR34203:SF15">
    <property type="entry name" value="SLL1173 PROTEIN"/>
    <property type="match status" value="1"/>
</dbReference>
<dbReference type="PANTHER" id="PTHR34203">
    <property type="entry name" value="METHYLTRANSFERASE, FKBM FAMILY PROTEIN"/>
    <property type="match status" value="1"/>
</dbReference>